<keyword evidence="5" id="KW-1185">Reference proteome</keyword>
<protein>
    <recommendedName>
        <fullName evidence="6">UDP-glycosyltransferases domain-containing protein</fullName>
    </recommendedName>
</protein>
<sequence>MTKALAAAAAAAAAGSPPSQHFMFVSNLGRSHMVPYLEVLQPLAERGHKVTVVTDSDASAWLAPNYPGVEIQFVPKKVNEIMHHMRSGNSSMAKDMMDPNRRGFATIINHFTIPTYPIMSSFLRGVFSSSTPDLLICDFLVDACADVADTLGMKYAVSISSIPPGVQDAPYLNSWFSPYPHTTSLHLNLWQRFVNSFVVPAQIIASSRQPIQRLNKVKRECGVKVYEGNPMARHSHALKIVNSFFGFESPRPVSPLVQMIGPIRSHVNSSMPADIQHWLDKLAANSSSSSRAQPRVVYVAFGTHVDPPVAMLQHLSNALLAVLDAGYADGVIWAVSNIRREKFPAAIEQHPRVLLLPFAPQRALLAHPAVSLFVSHGGAESSHEAMYDGVPILILSFFGDQPMNGAKLQEAGMAEAIRQNLLTADNAKELLFHMLNPATAEPYRAAARKMQALVRALDQTNTAAAGDMFEFFAQYGWGHLVSAGDKMPWYKASNLDLYAAVSAAVLLALAAVVMVLRRVVAVMIRMVRGSSSGSDGQKCARGLTARAAYDIKAKAA</sequence>
<dbReference type="EMBL" id="CP126222">
    <property type="protein sequence ID" value="WIA22623.1"/>
    <property type="molecule type" value="Genomic_DNA"/>
</dbReference>
<dbReference type="InterPro" id="IPR002213">
    <property type="entry name" value="UDP_glucos_trans"/>
</dbReference>
<dbReference type="Proteomes" id="UP001244341">
    <property type="component" value="Chromosome 15b"/>
</dbReference>
<dbReference type="CDD" id="cd03784">
    <property type="entry name" value="GT1_Gtf-like"/>
    <property type="match status" value="1"/>
</dbReference>
<keyword evidence="3" id="KW-1133">Transmembrane helix</keyword>
<accession>A0ABY8UST5</accession>
<dbReference type="Pfam" id="PF00201">
    <property type="entry name" value="UDPGT"/>
    <property type="match status" value="1"/>
</dbReference>
<reference evidence="4 5" key="1">
    <citation type="submission" date="2023-05" db="EMBL/GenBank/DDBJ databases">
        <title>A 100% complete, gapless, phased diploid assembly of the Scenedesmus obliquus UTEX 3031 genome.</title>
        <authorList>
            <person name="Biondi T.C."/>
            <person name="Hanschen E.R."/>
            <person name="Kwon T."/>
            <person name="Eng W."/>
            <person name="Kruse C.P.S."/>
            <person name="Koehler S.I."/>
            <person name="Kunde Y."/>
            <person name="Gleasner C.D."/>
            <person name="You Mak K.T."/>
            <person name="Polle J."/>
            <person name="Hovde B.T."/>
            <person name="Starkenburg S.R."/>
        </authorList>
    </citation>
    <scope>NUCLEOTIDE SEQUENCE [LARGE SCALE GENOMIC DNA]</scope>
    <source>
        <strain evidence="4 5">DOE0152z</strain>
    </source>
</reference>
<evidence type="ECO:0000256" key="3">
    <source>
        <dbReference type="SAM" id="Phobius"/>
    </source>
</evidence>
<evidence type="ECO:0000256" key="2">
    <source>
        <dbReference type="ARBA" id="ARBA00022679"/>
    </source>
</evidence>
<evidence type="ECO:0000313" key="5">
    <source>
        <dbReference type="Proteomes" id="UP001244341"/>
    </source>
</evidence>
<dbReference type="PANTHER" id="PTHR48043">
    <property type="entry name" value="EG:EG0003.4 PROTEIN-RELATED"/>
    <property type="match status" value="1"/>
</dbReference>
<feature type="transmembrane region" description="Helical" evidence="3">
    <location>
        <begin position="497"/>
        <end position="516"/>
    </location>
</feature>
<dbReference type="SUPFAM" id="SSF53756">
    <property type="entry name" value="UDP-Glycosyltransferase/glycogen phosphorylase"/>
    <property type="match status" value="1"/>
</dbReference>
<keyword evidence="2" id="KW-0808">Transferase</keyword>
<proteinExistence type="predicted"/>
<evidence type="ECO:0000256" key="1">
    <source>
        <dbReference type="ARBA" id="ARBA00022676"/>
    </source>
</evidence>
<keyword evidence="3" id="KW-0812">Transmembrane</keyword>
<keyword evidence="1" id="KW-0328">Glycosyltransferase</keyword>
<dbReference type="InterPro" id="IPR050271">
    <property type="entry name" value="UDP-glycosyltransferase"/>
</dbReference>
<evidence type="ECO:0000313" key="4">
    <source>
        <dbReference type="EMBL" id="WIA22623.1"/>
    </source>
</evidence>
<gene>
    <name evidence="4" type="ORF">OEZ85_001046</name>
</gene>
<keyword evidence="3" id="KW-0472">Membrane</keyword>
<organism evidence="4 5">
    <name type="scientific">Tetradesmus obliquus</name>
    <name type="common">Green alga</name>
    <name type="synonym">Acutodesmus obliquus</name>
    <dbReference type="NCBI Taxonomy" id="3088"/>
    <lineage>
        <taxon>Eukaryota</taxon>
        <taxon>Viridiplantae</taxon>
        <taxon>Chlorophyta</taxon>
        <taxon>core chlorophytes</taxon>
        <taxon>Chlorophyceae</taxon>
        <taxon>CS clade</taxon>
        <taxon>Sphaeropleales</taxon>
        <taxon>Scenedesmaceae</taxon>
        <taxon>Tetradesmus</taxon>
    </lineage>
</organism>
<dbReference type="PANTHER" id="PTHR48043:SF145">
    <property type="entry name" value="FI06409P-RELATED"/>
    <property type="match status" value="1"/>
</dbReference>
<dbReference type="Gene3D" id="3.40.50.2000">
    <property type="entry name" value="Glycogen Phosphorylase B"/>
    <property type="match status" value="2"/>
</dbReference>
<name>A0ABY8UST5_TETOB</name>
<evidence type="ECO:0008006" key="6">
    <source>
        <dbReference type="Google" id="ProtNLM"/>
    </source>
</evidence>